<evidence type="ECO:0000313" key="6">
    <source>
        <dbReference type="Proteomes" id="UP000563853"/>
    </source>
</evidence>
<dbReference type="InterPro" id="IPR050748">
    <property type="entry name" value="Glycosyltrans_8_dom-fam"/>
</dbReference>
<dbReference type="CDD" id="cd04194">
    <property type="entry name" value="GT8_A4GalT_like"/>
    <property type="match status" value="1"/>
</dbReference>
<comment type="caution">
    <text evidence="5">The sequence shown here is derived from an EMBL/GenBank/DDBJ whole genome shotgun (WGS) entry which is preliminary data.</text>
</comment>
<name>A0A848C6H0_9LACO</name>
<reference evidence="5 6" key="1">
    <citation type="submission" date="2020-04" db="EMBL/GenBank/DDBJ databases">
        <authorList>
            <person name="Hitch T.C.A."/>
            <person name="Wylensek D."/>
            <person name="Clavel T."/>
        </authorList>
    </citation>
    <scope>NUCLEOTIDE SEQUENCE [LARGE SCALE GENOMIC DNA]</scope>
    <source>
        <strain evidence="5 6">WCA-389-WT-5H1</strain>
    </source>
</reference>
<dbReference type="InterPro" id="IPR002495">
    <property type="entry name" value="Glyco_trans_8"/>
</dbReference>
<dbReference type="Pfam" id="PF01501">
    <property type="entry name" value="Glyco_transf_8"/>
    <property type="match status" value="1"/>
</dbReference>
<keyword evidence="3" id="KW-0479">Metal-binding</keyword>
<dbReference type="GO" id="GO:0016757">
    <property type="term" value="F:glycosyltransferase activity"/>
    <property type="evidence" value="ECO:0007669"/>
    <property type="project" value="UniProtKB-KW"/>
</dbReference>
<dbReference type="Gene3D" id="3.90.550.10">
    <property type="entry name" value="Spore Coat Polysaccharide Biosynthesis Protein SpsA, Chain A"/>
    <property type="match status" value="2"/>
</dbReference>
<dbReference type="InterPro" id="IPR001173">
    <property type="entry name" value="Glyco_trans_2-like"/>
</dbReference>
<keyword evidence="2 5" id="KW-0808">Transferase</keyword>
<evidence type="ECO:0000259" key="4">
    <source>
        <dbReference type="Pfam" id="PF00535"/>
    </source>
</evidence>
<dbReference type="Proteomes" id="UP000563853">
    <property type="component" value="Unassembled WGS sequence"/>
</dbReference>
<evidence type="ECO:0000313" key="5">
    <source>
        <dbReference type="EMBL" id="NME43205.1"/>
    </source>
</evidence>
<dbReference type="InterPro" id="IPR029044">
    <property type="entry name" value="Nucleotide-diphossugar_trans"/>
</dbReference>
<dbReference type="GO" id="GO:0046872">
    <property type="term" value="F:metal ion binding"/>
    <property type="evidence" value="ECO:0007669"/>
    <property type="project" value="UniProtKB-KW"/>
</dbReference>
<evidence type="ECO:0000256" key="3">
    <source>
        <dbReference type="ARBA" id="ARBA00022723"/>
    </source>
</evidence>
<evidence type="ECO:0000256" key="2">
    <source>
        <dbReference type="ARBA" id="ARBA00022679"/>
    </source>
</evidence>
<accession>A0A848C6H0</accession>
<dbReference type="CDD" id="cd00761">
    <property type="entry name" value="Glyco_tranf_GTA_type"/>
    <property type="match status" value="1"/>
</dbReference>
<feature type="domain" description="Glycosyltransferase 2-like" evidence="4">
    <location>
        <begin position="7"/>
        <end position="137"/>
    </location>
</feature>
<dbReference type="PANTHER" id="PTHR13778">
    <property type="entry name" value="GLYCOSYLTRANSFERASE 8 DOMAIN-CONTAINING PROTEIN"/>
    <property type="match status" value="1"/>
</dbReference>
<dbReference type="AlphaFoldDB" id="A0A848C6H0"/>
<organism evidence="5 6">
    <name type="scientific">Ligilactobacillus agilis</name>
    <dbReference type="NCBI Taxonomy" id="1601"/>
    <lineage>
        <taxon>Bacteria</taxon>
        <taxon>Bacillati</taxon>
        <taxon>Bacillota</taxon>
        <taxon>Bacilli</taxon>
        <taxon>Lactobacillales</taxon>
        <taxon>Lactobacillaceae</taxon>
        <taxon>Ligilactobacillus</taxon>
    </lineage>
</organism>
<gene>
    <name evidence="5" type="ORF">HF863_10625</name>
</gene>
<sequence length="692" mass="80582">MEKELISVLIPVLEENNLLLSCLQTIFEQDYPNIEIIISTKHEKINLGNFANDSRIRVIYTSEDDLAMMRSKVVEQAKGEFIVFLDPRGGLVGQDALTRMFYFIEEKNLDVFISNLTEFANNIFRIETGKNDILEEINPINYYFYLKKFRELCLLEGKLIRKSFAKLIDYGQSEQKMIEQLVKLKANVAWYFGNTFFWRKERGELPRYNLAETELYPPVLPKQAISEEQIPSEINILLCVDDNYCSKLYALLHSLNQTTINEVSVYIVYRELNVQNLTVLLKIATQLRMLKIIPVKIDDYYYEQLRLISLHNSELPLSMYYRFLATKLLPQIDRIIYLDIDMLVTADLTTLWQTPLGNNIIGACRDLPFTEKENSWSYRFLGNKGNDYFNSGMLIMNLAAMRKINFFERITDFTQKAANSFLLGDQDALNFFLQDNVKILDSKYNMILSYIDNIENPRPVIVHYCGYDGVKPWNLNMHVNYELKVKYLNCHRKNTRDLLYKIANFPKVSIVIMGGLKEKRKLESLLFQAYPNFEIIILGDNTFSSEDFADIKYSSIESLAELVNAQGEYFFFLDGKDYLKKYDSLLNIMTVAINNHIDLLLTQSMKLVEKEGLFYIKKESKQLIPIEEPSLTAFNDKHGNDGGASSGILCSKKDFVKFLNENELGIEKILQGLYERVLNKYYLEEIVWVKVE</sequence>
<dbReference type="RefSeq" id="WP_170092208.1">
    <property type="nucleotide sequence ID" value="NZ_JABAFP010000074.1"/>
</dbReference>
<protein>
    <submittedName>
        <fullName evidence="5">Glycosyltransferase</fullName>
    </submittedName>
</protein>
<dbReference type="PANTHER" id="PTHR13778:SF47">
    <property type="entry name" value="LIPOPOLYSACCHARIDE 1,3-GALACTOSYLTRANSFERASE"/>
    <property type="match status" value="1"/>
</dbReference>
<dbReference type="EMBL" id="JABAFP010000074">
    <property type="protein sequence ID" value="NME43205.1"/>
    <property type="molecule type" value="Genomic_DNA"/>
</dbReference>
<evidence type="ECO:0000256" key="1">
    <source>
        <dbReference type="ARBA" id="ARBA00022676"/>
    </source>
</evidence>
<dbReference type="Pfam" id="PF00535">
    <property type="entry name" value="Glycos_transf_2"/>
    <property type="match status" value="1"/>
</dbReference>
<proteinExistence type="predicted"/>
<keyword evidence="1" id="KW-0328">Glycosyltransferase</keyword>
<dbReference type="SUPFAM" id="SSF53448">
    <property type="entry name" value="Nucleotide-diphospho-sugar transferases"/>
    <property type="match status" value="2"/>
</dbReference>